<keyword evidence="3" id="KW-0732">Signal</keyword>
<name>A0A078S4S9_BACUN</name>
<evidence type="ECO:0000313" key="9">
    <source>
        <dbReference type="Proteomes" id="UP000028013"/>
    </source>
</evidence>
<evidence type="ECO:0000256" key="2">
    <source>
        <dbReference type="ARBA" id="ARBA00006275"/>
    </source>
</evidence>
<dbReference type="Gene3D" id="1.25.40.390">
    <property type="match status" value="1"/>
</dbReference>
<feature type="domain" description="RagB/SusD" evidence="6">
    <location>
        <begin position="320"/>
        <end position="562"/>
    </location>
</feature>
<comment type="similarity">
    <text evidence="2">Belongs to the SusD family.</text>
</comment>
<dbReference type="GeneID" id="99749752"/>
<comment type="subcellular location">
    <subcellularLocation>
        <location evidence="1">Cell outer membrane</location>
    </subcellularLocation>
</comment>
<dbReference type="SUPFAM" id="SSF48452">
    <property type="entry name" value="TPR-like"/>
    <property type="match status" value="1"/>
</dbReference>
<gene>
    <name evidence="8" type="ORF">M094_3980</name>
</gene>
<keyword evidence="4" id="KW-0472">Membrane</keyword>
<sequence>MKIRYIKYWAFAAVLGMGTVSCEDFLNRPTEDNYNESNFYQNDEQCVQGVNYLYNSPWYDFQRGFIKVGEILSGNVYEGNSPYLNFTVNGTDENLVNMSYSLWAVIGHANTVYTRLKTANASEAVKNQCMGECLAWKAMAYFYLVRSFGAVPIIHDNTDELNSGNYNSKFKVEAADVYEYIIMTLEKAMELLPARGETGRIDRYCAEGLLAKVYLTKSGLSGTRNADDLAKAAEYSKDVINNSGRNLLANYSDVFRLANNKNEECLFSWHWSAGRDPWTQQNTLQSDLAMVGFDEFGDCWGGYAGPSVDLQDAFGISALESPETRSDTDTRRKATMMMAGDVYDYFWQDKGGFDYLRFIYDAEYGKGGPNGDYQSPTGANHVKHLYGNNNDHVLGLGVSAGNMYSGLATHILRLSDIYLVYAEAKMGLATSTTDQSALDAFNAVRGRAIPGVTPKTSITWEDVWKERRLELACEGDRWYDYVRLAYYDSQRAINELKAQRRDVYYSLGTTYKAYYENGSWTVNPDETRYNPDAKAPNVTVSSFTLPFPTEDVVFNPNLMKDPVHVDVRSEFSY</sequence>
<evidence type="ECO:0000313" key="8">
    <source>
        <dbReference type="EMBL" id="KDS56962.1"/>
    </source>
</evidence>
<evidence type="ECO:0000259" key="6">
    <source>
        <dbReference type="Pfam" id="PF07980"/>
    </source>
</evidence>
<evidence type="ECO:0000259" key="7">
    <source>
        <dbReference type="Pfam" id="PF14322"/>
    </source>
</evidence>
<dbReference type="RefSeq" id="WP_005825019.1">
    <property type="nucleotide sequence ID" value="NZ_JNHN01000093.1"/>
</dbReference>
<comment type="caution">
    <text evidence="8">The sequence shown here is derived from an EMBL/GenBank/DDBJ whole genome shotgun (WGS) entry which is preliminary data.</text>
</comment>
<dbReference type="EMBL" id="JNHN01000093">
    <property type="protein sequence ID" value="KDS56962.1"/>
    <property type="molecule type" value="Genomic_DNA"/>
</dbReference>
<dbReference type="PATRIC" id="fig|1339349.3.peg.787"/>
<proteinExistence type="inferred from homology"/>
<dbReference type="InterPro" id="IPR033985">
    <property type="entry name" value="SusD-like_N"/>
</dbReference>
<evidence type="ECO:0000256" key="3">
    <source>
        <dbReference type="ARBA" id="ARBA00022729"/>
    </source>
</evidence>
<dbReference type="GO" id="GO:0009279">
    <property type="term" value="C:cell outer membrane"/>
    <property type="evidence" value="ECO:0007669"/>
    <property type="project" value="UniProtKB-SubCell"/>
</dbReference>
<evidence type="ECO:0000256" key="5">
    <source>
        <dbReference type="ARBA" id="ARBA00023237"/>
    </source>
</evidence>
<protein>
    <submittedName>
        <fullName evidence="8">Starch-binding associating with outer membrane family protein</fullName>
    </submittedName>
</protein>
<dbReference type="PROSITE" id="PS51257">
    <property type="entry name" value="PROKAR_LIPOPROTEIN"/>
    <property type="match status" value="1"/>
</dbReference>
<dbReference type="InterPro" id="IPR011990">
    <property type="entry name" value="TPR-like_helical_dom_sf"/>
</dbReference>
<dbReference type="Proteomes" id="UP000028013">
    <property type="component" value="Unassembled WGS sequence"/>
</dbReference>
<evidence type="ECO:0000256" key="4">
    <source>
        <dbReference type="ARBA" id="ARBA00023136"/>
    </source>
</evidence>
<dbReference type="AlphaFoldDB" id="A0A078S4S9"/>
<dbReference type="InterPro" id="IPR012944">
    <property type="entry name" value="SusD_RagB_dom"/>
</dbReference>
<reference evidence="8 9" key="1">
    <citation type="submission" date="2014-04" db="EMBL/GenBank/DDBJ databases">
        <authorList>
            <person name="Sears C."/>
            <person name="Carroll K."/>
            <person name="Sack B.R."/>
            <person name="Qadri F."/>
            <person name="Myers L.L."/>
            <person name="Chung G.-T."/>
            <person name="Escheverria P."/>
            <person name="Fraser C.M."/>
            <person name="Sadzewicz L."/>
            <person name="Shefchek K.A."/>
            <person name="Tallon L."/>
            <person name="Das S.P."/>
            <person name="Daugherty S."/>
            <person name="Mongodin E.F."/>
        </authorList>
    </citation>
    <scope>NUCLEOTIDE SEQUENCE [LARGE SCALE GENOMIC DNA]</scope>
    <source>
        <strain evidence="8 9">3978 T3 ii</strain>
    </source>
</reference>
<dbReference type="Pfam" id="PF14322">
    <property type="entry name" value="SusD-like_3"/>
    <property type="match status" value="1"/>
</dbReference>
<evidence type="ECO:0000256" key="1">
    <source>
        <dbReference type="ARBA" id="ARBA00004442"/>
    </source>
</evidence>
<organism evidence="8 9">
    <name type="scientific">Bacteroides uniformis str. 3978 T3 ii</name>
    <dbReference type="NCBI Taxonomy" id="1339349"/>
    <lineage>
        <taxon>Bacteria</taxon>
        <taxon>Pseudomonadati</taxon>
        <taxon>Bacteroidota</taxon>
        <taxon>Bacteroidia</taxon>
        <taxon>Bacteroidales</taxon>
        <taxon>Bacteroidaceae</taxon>
        <taxon>Bacteroides</taxon>
    </lineage>
</organism>
<keyword evidence="5" id="KW-0998">Cell outer membrane</keyword>
<dbReference type="Pfam" id="PF07980">
    <property type="entry name" value="SusD_RagB"/>
    <property type="match status" value="1"/>
</dbReference>
<feature type="domain" description="SusD-like N-terminal" evidence="7">
    <location>
        <begin position="90"/>
        <end position="215"/>
    </location>
</feature>
<accession>A0A078S4S9</accession>